<dbReference type="PATRIC" id="fig|1423754.3.peg.1654"/>
<sequence>MISIRKYQENDFLRLCEIHDQARKQELKSANLEEAFIPLKTASKKEGLFRDYQVYVAIKEDNVVGFVAFNKEELGWLYVDPVFQHQGIGSKLIDFVVSSPYKPIYLEVLKGNPAKNLYLKKGFKVIRHEKGQMPGNEKFQVEVDLMKY</sequence>
<dbReference type="InterPro" id="IPR000182">
    <property type="entry name" value="GNAT_dom"/>
</dbReference>
<evidence type="ECO:0000256" key="1">
    <source>
        <dbReference type="ARBA" id="ARBA00022679"/>
    </source>
</evidence>
<dbReference type="PROSITE" id="PS51186">
    <property type="entry name" value="GNAT"/>
    <property type="match status" value="1"/>
</dbReference>
<keyword evidence="5" id="KW-1185">Reference proteome</keyword>
<keyword evidence="1 4" id="KW-0808">Transferase</keyword>
<dbReference type="PANTHER" id="PTHR43800">
    <property type="entry name" value="PEPTIDYL-LYSINE N-ACETYLTRANSFERASE YJAB"/>
    <property type="match status" value="1"/>
</dbReference>
<protein>
    <submittedName>
        <fullName evidence="4">Acetyltransferase, gnat family</fullName>
    </submittedName>
</protein>
<keyword evidence="2" id="KW-0012">Acyltransferase</keyword>
<evidence type="ECO:0000313" key="5">
    <source>
        <dbReference type="Proteomes" id="UP000051223"/>
    </source>
</evidence>
<dbReference type="RefSeq" id="WP_035438108.1">
    <property type="nucleotide sequence ID" value="NZ_AZGI01000005.1"/>
</dbReference>
<dbReference type="CDD" id="cd04301">
    <property type="entry name" value="NAT_SF"/>
    <property type="match status" value="1"/>
</dbReference>
<gene>
    <name evidence="4" type="ORF">FC39_GL001609</name>
</gene>
<accession>A0A0R1YG73</accession>
<dbReference type="Proteomes" id="UP000051223">
    <property type="component" value="Unassembled WGS sequence"/>
</dbReference>
<evidence type="ECO:0000256" key="2">
    <source>
        <dbReference type="ARBA" id="ARBA00023315"/>
    </source>
</evidence>
<reference evidence="4 5" key="1">
    <citation type="journal article" date="2015" name="Genome Announc.">
        <title>Expanding the biotechnology potential of lactobacilli through comparative genomics of 213 strains and associated genera.</title>
        <authorList>
            <person name="Sun Z."/>
            <person name="Harris H.M."/>
            <person name="McCann A."/>
            <person name="Guo C."/>
            <person name="Argimon S."/>
            <person name="Zhang W."/>
            <person name="Yang X."/>
            <person name="Jeffery I.B."/>
            <person name="Cooney J.C."/>
            <person name="Kagawa T.F."/>
            <person name="Liu W."/>
            <person name="Song Y."/>
            <person name="Salvetti E."/>
            <person name="Wrobel A."/>
            <person name="Rasinkangas P."/>
            <person name="Parkhill J."/>
            <person name="Rea M.C."/>
            <person name="O'Sullivan O."/>
            <person name="Ritari J."/>
            <person name="Douillard F.P."/>
            <person name="Paul Ross R."/>
            <person name="Yang R."/>
            <person name="Briner A.E."/>
            <person name="Felis G.E."/>
            <person name="de Vos W.M."/>
            <person name="Barrangou R."/>
            <person name="Klaenhammer T.R."/>
            <person name="Caufield P.W."/>
            <person name="Cui Y."/>
            <person name="Zhang H."/>
            <person name="O'Toole P.W."/>
        </authorList>
    </citation>
    <scope>NUCLEOTIDE SEQUENCE [LARGE SCALE GENOMIC DNA]</scope>
    <source>
        <strain evidence="4 5">DSM 5661</strain>
    </source>
</reference>
<dbReference type="Pfam" id="PF13508">
    <property type="entry name" value="Acetyltransf_7"/>
    <property type="match status" value="1"/>
</dbReference>
<dbReference type="InterPro" id="IPR016181">
    <property type="entry name" value="Acyl_CoA_acyltransferase"/>
</dbReference>
<name>A0A0R1YG73_9LACO</name>
<evidence type="ECO:0000259" key="3">
    <source>
        <dbReference type="PROSITE" id="PS51186"/>
    </source>
</evidence>
<dbReference type="AlphaFoldDB" id="A0A0R1YG73"/>
<comment type="caution">
    <text evidence="4">The sequence shown here is derived from an EMBL/GenBank/DDBJ whole genome shotgun (WGS) entry which is preliminary data.</text>
</comment>
<dbReference type="PANTHER" id="PTHR43800:SF1">
    <property type="entry name" value="PEPTIDYL-LYSINE N-ACETYLTRANSFERASE YJAB"/>
    <property type="match status" value="1"/>
</dbReference>
<dbReference type="SUPFAM" id="SSF55729">
    <property type="entry name" value="Acyl-CoA N-acyltransferases (Nat)"/>
    <property type="match status" value="1"/>
</dbReference>
<dbReference type="Gene3D" id="3.40.630.30">
    <property type="match status" value="1"/>
</dbReference>
<dbReference type="OrthoDB" id="794462at2"/>
<dbReference type="STRING" id="1423754.FC39_GL001609"/>
<feature type="domain" description="N-acetyltransferase" evidence="3">
    <location>
        <begin position="2"/>
        <end position="148"/>
    </location>
</feature>
<dbReference type="EMBL" id="AZGI01000005">
    <property type="protein sequence ID" value="KRM40965.1"/>
    <property type="molecule type" value="Genomic_DNA"/>
</dbReference>
<organism evidence="4 5">
    <name type="scientific">Lactobacillus hamsteri DSM 5661 = JCM 6256</name>
    <dbReference type="NCBI Taxonomy" id="1423754"/>
    <lineage>
        <taxon>Bacteria</taxon>
        <taxon>Bacillati</taxon>
        <taxon>Bacillota</taxon>
        <taxon>Bacilli</taxon>
        <taxon>Lactobacillales</taxon>
        <taxon>Lactobacillaceae</taxon>
        <taxon>Lactobacillus</taxon>
    </lineage>
</organism>
<proteinExistence type="predicted"/>
<dbReference type="GO" id="GO:0016747">
    <property type="term" value="F:acyltransferase activity, transferring groups other than amino-acyl groups"/>
    <property type="evidence" value="ECO:0007669"/>
    <property type="project" value="InterPro"/>
</dbReference>
<evidence type="ECO:0000313" key="4">
    <source>
        <dbReference type="EMBL" id="KRM40965.1"/>
    </source>
</evidence>
<dbReference type="eggNOG" id="COG0456">
    <property type="taxonomic scope" value="Bacteria"/>
</dbReference>